<accession>V6M9H1</accession>
<organism evidence="2 3">
    <name type="scientific">Brevibacillus panacihumi W25</name>
    <dbReference type="NCBI Taxonomy" id="1408254"/>
    <lineage>
        <taxon>Bacteria</taxon>
        <taxon>Bacillati</taxon>
        <taxon>Bacillota</taxon>
        <taxon>Bacilli</taxon>
        <taxon>Bacillales</taxon>
        <taxon>Paenibacillaceae</taxon>
        <taxon>Brevibacillus</taxon>
    </lineage>
</organism>
<reference evidence="2 3" key="1">
    <citation type="journal article" date="2014" name="Genome Announc.">
        <title>Draft Genome Sequence of Brevibacillus panacihumi Strain W25, a Halotolerant Hydrocarbon-Degrading Bacterium.</title>
        <authorList>
            <person name="Wang X."/>
            <person name="Jin D."/>
            <person name="Zhou L."/>
            <person name="Wu L."/>
            <person name="An W."/>
            <person name="Chen Y."/>
            <person name="Zhao L."/>
        </authorList>
    </citation>
    <scope>NUCLEOTIDE SEQUENCE [LARGE SCALE GENOMIC DNA]</scope>
    <source>
        <strain evidence="2 3">W25</strain>
    </source>
</reference>
<feature type="compositionally biased region" description="Basic and acidic residues" evidence="1">
    <location>
        <begin position="7"/>
        <end position="17"/>
    </location>
</feature>
<dbReference type="HOGENOM" id="CLU_220216_0_0_9"/>
<keyword evidence="3" id="KW-1185">Reference proteome</keyword>
<evidence type="ECO:0000313" key="2">
    <source>
        <dbReference type="EMBL" id="EST54525.1"/>
    </source>
</evidence>
<dbReference type="STRING" id="1408254.T458_11475"/>
<protein>
    <submittedName>
        <fullName evidence="2">Uncharacterized protein</fullName>
    </submittedName>
</protein>
<dbReference type="AlphaFoldDB" id="V6M9H1"/>
<comment type="caution">
    <text evidence="2">The sequence shown here is derived from an EMBL/GenBank/DDBJ whole genome shotgun (WGS) entry which is preliminary data.</text>
</comment>
<evidence type="ECO:0000256" key="1">
    <source>
        <dbReference type="SAM" id="MobiDB-lite"/>
    </source>
</evidence>
<proteinExistence type="predicted"/>
<gene>
    <name evidence="2" type="ORF">T458_11475</name>
</gene>
<evidence type="ECO:0000313" key="3">
    <source>
        <dbReference type="Proteomes" id="UP000017973"/>
    </source>
</evidence>
<sequence>MDYAGKLAEEKGEKSEGIWDLDPDAMEKGEHAFSSQP</sequence>
<dbReference type="PATRIC" id="fig|1408254.3.peg.2261"/>
<dbReference type="EMBL" id="AYJU01000016">
    <property type="protein sequence ID" value="EST54525.1"/>
    <property type="molecule type" value="Genomic_DNA"/>
</dbReference>
<dbReference type="Proteomes" id="UP000017973">
    <property type="component" value="Unassembled WGS sequence"/>
</dbReference>
<feature type="region of interest" description="Disordered" evidence="1">
    <location>
        <begin position="1"/>
        <end position="37"/>
    </location>
</feature>
<name>V6M9H1_9BACL</name>